<dbReference type="RefSeq" id="WP_124197107.1">
    <property type="nucleotide sequence ID" value="NZ_REGA01000020.1"/>
</dbReference>
<organism evidence="2 3">
    <name type="scientific">Natrarchaeobius chitinivorans</name>
    <dbReference type="NCBI Taxonomy" id="1679083"/>
    <lineage>
        <taxon>Archaea</taxon>
        <taxon>Methanobacteriati</taxon>
        <taxon>Methanobacteriota</taxon>
        <taxon>Stenosarchaea group</taxon>
        <taxon>Halobacteria</taxon>
        <taxon>Halobacteriales</taxon>
        <taxon>Natrialbaceae</taxon>
        <taxon>Natrarchaeobius</taxon>
    </lineage>
</organism>
<proteinExistence type="predicted"/>
<comment type="caution">
    <text evidence="2">The sequence shown here is derived from an EMBL/GenBank/DDBJ whole genome shotgun (WGS) entry which is preliminary data.</text>
</comment>
<gene>
    <name evidence="2" type="ORF">EA473_18755</name>
</gene>
<dbReference type="OrthoDB" id="201787at2157"/>
<dbReference type="EMBL" id="REGA01000020">
    <property type="protein sequence ID" value="RQG91832.1"/>
    <property type="molecule type" value="Genomic_DNA"/>
</dbReference>
<dbReference type="PROSITE" id="PS51257">
    <property type="entry name" value="PROKAR_LIPOPROTEIN"/>
    <property type="match status" value="1"/>
</dbReference>
<protein>
    <submittedName>
        <fullName evidence="2">Uncharacterized protein</fullName>
    </submittedName>
</protein>
<feature type="compositionally biased region" description="Basic and acidic residues" evidence="1">
    <location>
        <begin position="50"/>
        <end position="61"/>
    </location>
</feature>
<accession>A0A3N6N1H0</accession>
<keyword evidence="3" id="KW-1185">Reference proteome</keyword>
<name>A0A3N6N1H0_NATCH</name>
<feature type="compositionally biased region" description="Acidic residues" evidence="1">
    <location>
        <begin position="28"/>
        <end position="49"/>
    </location>
</feature>
<feature type="region of interest" description="Disordered" evidence="1">
    <location>
        <begin position="20"/>
        <end position="62"/>
    </location>
</feature>
<evidence type="ECO:0000313" key="3">
    <source>
        <dbReference type="Proteomes" id="UP000282323"/>
    </source>
</evidence>
<feature type="region of interest" description="Disordered" evidence="1">
    <location>
        <begin position="265"/>
        <end position="293"/>
    </location>
</feature>
<evidence type="ECO:0000313" key="2">
    <source>
        <dbReference type="EMBL" id="RQG91832.1"/>
    </source>
</evidence>
<dbReference type="AlphaFoldDB" id="A0A3N6N1H0"/>
<sequence>MTHSRITRRGVVALIAAGLAGCTGSEERENDDSVDDPNGDGDDGTDDPTDDSRDAPQRDVDVDWDEAPAFRRWLLETDVTSRFDYTAAFPDGVDPAEEFPAFFGMSAGDVDAHLIQTGTHVFFGSFDVESIVDGVAATDDVEMRGQYEGYTILAEELSNGSARDIAVGSDAIVVGNDAERRIDASRGDEDRLEEVDPEFTHLFDELPHETTVTGQYGGVTHLDVDGIHCWGVSSESPSAETMTWVIIFERESDLTDAVAADLEEISGEVDESSYDGRTATIRGRPPEIPEGAP</sequence>
<reference evidence="2 3" key="1">
    <citation type="submission" date="2018-10" db="EMBL/GenBank/DDBJ databases">
        <title>Natrarchaeobius chitinivorans gen. nov., sp. nov., and Natrarchaeobius haloalkaliphilus sp. nov., alkaliphilic, chitin-utilizing haloarchaea from hypersaline alkaline lakes.</title>
        <authorList>
            <person name="Sorokin D.Y."/>
            <person name="Elcheninov A.G."/>
            <person name="Kostrikina N.A."/>
            <person name="Bale N.J."/>
            <person name="Sinninghe Damste J.S."/>
            <person name="Khijniak T.V."/>
            <person name="Kublanov I.V."/>
            <person name="Toshchakov S.V."/>
        </authorList>
    </citation>
    <scope>NUCLEOTIDE SEQUENCE [LARGE SCALE GENOMIC DNA]</scope>
    <source>
        <strain evidence="2 3">AArcht4T</strain>
    </source>
</reference>
<evidence type="ECO:0000256" key="1">
    <source>
        <dbReference type="SAM" id="MobiDB-lite"/>
    </source>
</evidence>
<dbReference type="Proteomes" id="UP000282323">
    <property type="component" value="Unassembled WGS sequence"/>
</dbReference>